<dbReference type="Gene3D" id="3.50.50.60">
    <property type="entry name" value="FAD/NAD(P)-binding domain"/>
    <property type="match status" value="1"/>
</dbReference>
<proteinExistence type="predicted"/>
<feature type="domain" description="FAD dependent oxidoreductase" evidence="1">
    <location>
        <begin position="7"/>
        <end position="364"/>
    </location>
</feature>
<protein>
    <recommendedName>
        <fullName evidence="1">FAD dependent oxidoreductase domain-containing protein</fullName>
    </recommendedName>
</protein>
<dbReference type="EMBL" id="RSCE01000012">
    <property type="protein sequence ID" value="RSH78652.1"/>
    <property type="molecule type" value="Genomic_DNA"/>
</dbReference>
<sequence>MTVPDYDVAIVGAGIAGSTLASLLAPHARVILIDRDVRGLPGSTGHAPGVVAQINTLPVLTELARRSVAAYTAIPNGFDNVGCLEVVRGADGKNWIQDRVAVARERKLEHSVLTTKEAQSLAPAFVHDDATGAIYYPNDGTANAKTVTWHAQDLAAASGATLVDGNVTSITRLGQTYTITTSDDAHTARRVVVATGVWAGQLCPCLASRAVAFAHPYAFANRHAPRTRMAPFARFPDAVMYVRDHGDRIGIGSYNHDPVVVRTAATKVLPTAYTPFQPQFTHTMDDAIRLLPPSTAATFAGRVDAQPAELTMLAAGNVPYGFTGVFTITPDGLPLVGRINLGMYAAIGCWVTHAAGSMRVLADLIVADIRGEDAPEADEWLRAALDPCRFHPMADVECESHAVDKYKDIWNKKDQAKVLAAL</sequence>
<dbReference type="RefSeq" id="XP_028473799.1">
    <property type="nucleotide sequence ID" value="XM_028618121.1"/>
</dbReference>
<dbReference type="PANTHER" id="PTHR13847:SF193">
    <property type="entry name" value="PYRUVATE DEHYDROGENASE PHOSPHATASE REGULATORY SUBUNIT, MITOCHONDRIAL"/>
    <property type="match status" value="1"/>
</dbReference>
<evidence type="ECO:0000313" key="3">
    <source>
        <dbReference type="Proteomes" id="UP000279236"/>
    </source>
</evidence>
<organism evidence="2 3">
    <name type="scientific">Apiotrichum porosum</name>
    <dbReference type="NCBI Taxonomy" id="105984"/>
    <lineage>
        <taxon>Eukaryota</taxon>
        <taxon>Fungi</taxon>
        <taxon>Dikarya</taxon>
        <taxon>Basidiomycota</taxon>
        <taxon>Agaricomycotina</taxon>
        <taxon>Tremellomycetes</taxon>
        <taxon>Trichosporonales</taxon>
        <taxon>Trichosporonaceae</taxon>
        <taxon>Apiotrichum</taxon>
    </lineage>
</organism>
<reference evidence="2 3" key="1">
    <citation type="submission" date="2018-11" db="EMBL/GenBank/DDBJ databases">
        <title>Genome sequence of Apiotrichum porosum DSM 27194.</title>
        <authorList>
            <person name="Aliyu H."/>
            <person name="Gorte O."/>
            <person name="Ochsenreither K."/>
        </authorList>
    </citation>
    <scope>NUCLEOTIDE SEQUENCE [LARGE SCALE GENOMIC DNA]</scope>
    <source>
        <strain evidence="2 3">DSM 27194</strain>
    </source>
</reference>
<dbReference type="InterPro" id="IPR036188">
    <property type="entry name" value="FAD/NAD-bd_sf"/>
</dbReference>
<dbReference type="Gene3D" id="3.30.9.10">
    <property type="entry name" value="D-Amino Acid Oxidase, subunit A, domain 2"/>
    <property type="match status" value="1"/>
</dbReference>
<dbReference type="SUPFAM" id="SSF51905">
    <property type="entry name" value="FAD/NAD(P)-binding domain"/>
    <property type="match status" value="1"/>
</dbReference>
<dbReference type="AlphaFoldDB" id="A0A427XIL7"/>
<dbReference type="GO" id="GO:0005739">
    <property type="term" value="C:mitochondrion"/>
    <property type="evidence" value="ECO:0007669"/>
    <property type="project" value="TreeGrafter"/>
</dbReference>
<comment type="caution">
    <text evidence="2">The sequence shown here is derived from an EMBL/GenBank/DDBJ whole genome shotgun (WGS) entry which is preliminary data.</text>
</comment>
<dbReference type="SUPFAM" id="SSF54373">
    <property type="entry name" value="FAD-linked reductases, C-terminal domain"/>
    <property type="match status" value="1"/>
</dbReference>
<dbReference type="Proteomes" id="UP000279236">
    <property type="component" value="Unassembled WGS sequence"/>
</dbReference>
<dbReference type="GeneID" id="39586924"/>
<dbReference type="PANTHER" id="PTHR13847">
    <property type="entry name" value="SARCOSINE DEHYDROGENASE-RELATED"/>
    <property type="match status" value="1"/>
</dbReference>
<name>A0A427XIL7_9TREE</name>
<dbReference type="InterPro" id="IPR006076">
    <property type="entry name" value="FAD-dep_OxRdtase"/>
</dbReference>
<keyword evidence="3" id="KW-1185">Reference proteome</keyword>
<accession>A0A427XIL7</accession>
<dbReference type="Pfam" id="PF01266">
    <property type="entry name" value="DAO"/>
    <property type="match status" value="1"/>
</dbReference>
<gene>
    <name evidence="2" type="ORF">EHS24_002381</name>
</gene>
<dbReference type="OrthoDB" id="498204at2759"/>
<evidence type="ECO:0000313" key="2">
    <source>
        <dbReference type="EMBL" id="RSH78652.1"/>
    </source>
</evidence>
<evidence type="ECO:0000259" key="1">
    <source>
        <dbReference type="Pfam" id="PF01266"/>
    </source>
</evidence>
<dbReference type="STRING" id="105984.A0A427XIL7"/>